<protein>
    <recommendedName>
        <fullName evidence="5">Multidrug transporter</fullName>
    </recommendedName>
</protein>
<evidence type="ECO:0000313" key="4">
    <source>
        <dbReference type="Proteomes" id="UP000199233"/>
    </source>
</evidence>
<sequence length="100" mass="10552">MMFLRKLLCAAAMTLVLGTAQAQVVETSPEVDNSPSGVAMALDLAVARPLGLAVTVLGGVVFIAQLPLDLLGWQSPAAPARKLVMEPARFTFTRPLGDFE</sequence>
<keyword evidence="4" id="KW-1185">Reference proteome</keyword>
<organism evidence="3 4">
    <name type="scientific">Solimonas aquatica</name>
    <dbReference type="NCBI Taxonomy" id="489703"/>
    <lineage>
        <taxon>Bacteria</taxon>
        <taxon>Pseudomonadati</taxon>
        <taxon>Pseudomonadota</taxon>
        <taxon>Gammaproteobacteria</taxon>
        <taxon>Nevskiales</taxon>
        <taxon>Nevskiaceae</taxon>
        <taxon>Solimonas</taxon>
    </lineage>
</organism>
<accession>A0A1H9EFT9</accession>
<evidence type="ECO:0008006" key="5">
    <source>
        <dbReference type="Google" id="ProtNLM"/>
    </source>
</evidence>
<evidence type="ECO:0000313" key="3">
    <source>
        <dbReference type="EMBL" id="SEQ24616.1"/>
    </source>
</evidence>
<dbReference type="AlphaFoldDB" id="A0A1H9EFT9"/>
<reference evidence="3 4" key="1">
    <citation type="submission" date="2016-10" db="EMBL/GenBank/DDBJ databases">
        <authorList>
            <person name="de Groot N.N."/>
        </authorList>
    </citation>
    <scope>NUCLEOTIDE SEQUENCE [LARGE SCALE GENOMIC DNA]</scope>
    <source>
        <strain evidence="3 4">DSM 25927</strain>
    </source>
</reference>
<dbReference type="STRING" id="489703.SAMN04488038_10523"/>
<gene>
    <name evidence="3" type="ORF">SAMN04488038_10523</name>
</gene>
<feature type="signal peptide" evidence="2">
    <location>
        <begin position="1"/>
        <end position="22"/>
    </location>
</feature>
<dbReference type="EMBL" id="FOFS01000005">
    <property type="protein sequence ID" value="SEQ24616.1"/>
    <property type="molecule type" value="Genomic_DNA"/>
</dbReference>
<feature type="transmembrane region" description="Helical" evidence="1">
    <location>
        <begin position="46"/>
        <end position="64"/>
    </location>
</feature>
<evidence type="ECO:0000256" key="2">
    <source>
        <dbReference type="SAM" id="SignalP"/>
    </source>
</evidence>
<keyword evidence="1" id="KW-0472">Membrane</keyword>
<dbReference type="Proteomes" id="UP000199233">
    <property type="component" value="Unassembled WGS sequence"/>
</dbReference>
<feature type="chain" id="PRO_5011663401" description="Multidrug transporter" evidence="2">
    <location>
        <begin position="23"/>
        <end position="100"/>
    </location>
</feature>
<keyword evidence="1" id="KW-1133">Transmembrane helix</keyword>
<proteinExistence type="predicted"/>
<name>A0A1H9EFT9_9GAMM</name>
<keyword evidence="2" id="KW-0732">Signal</keyword>
<evidence type="ECO:0000256" key="1">
    <source>
        <dbReference type="SAM" id="Phobius"/>
    </source>
</evidence>
<keyword evidence="1" id="KW-0812">Transmembrane</keyword>